<protein>
    <submittedName>
        <fullName evidence="1">Lactoylglutathione lyase</fullName>
    </submittedName>
</protein>
<name>A0ABZ1TLJ4_STRVG</name>
<dbReference type="InterPro" id="IPR029068">
    <property type="entry name" value="Glyas_Bleomycin-R_OHBP_Dase"/>
</dbReference>
<evidence type="ECO:0000313" key="1">
    <source>
        <dbReference type="EMBL" id="WUQ16117.1"/>
    </source>
</evidence>
<dbReference type="SUPFAM" id="SSF54593">
    <property type="entry name" value="Glyoxalase/Bleomycin resistance protein/Dihydroxybiphenyl dioxygenase"/>
    <property type="match status" value="1"/>
</dbReference>
<organism evidence="1 2">
    <name type="scientific">Streptomyces virginiae</name>
    <name type="common">Streptomyces cinnamonensis</name>
    <dbReference type="NCBI Taxonomy" id="1961"/>
    <lineage>
        <taxon>Bacteria</taxon>
        <taxon>Bacillati</taxon>
        <taxon>Actinomycetota</taxon>
        <taxon>Actinomycetes</taxon>
        <taxon>Kitasatosporales</taxon>
        <taxon>Streptomycetaceae</taxon>
        <taxon>Streptomyces</taxon>
    </lineage>
</organism>
<reference evidence="1" key="1">
    <citation type="submission" date="2022-10" db="EMBL/GenBank/DDBJ databases">
        <title>The complete genomes of actinobacterial strains from the NBC collection.</title>
        <authorList>
            <person name="Joergensen T.S."/>
            <person name="Alvarez Arevalo M."/>
            <person name="Sterndorff E.B."/>
            <person name="Faurdal D."/>
            <person name="Vuksanovic O."/>
            <person name="Mourched A.-S."/>
            <person name="Charusanti P."/>
            <person name="Shaw S."/>
            <person name="Blin K."/>
            <person name="Weber T."/>
        </authorList>
    </citation>
    <scope>NUCLEOTIDE SEQUENCE</scope>
    <source>
        <strain evidence="1">NBC_00248</strain>
    </source>
</reference>
<accession>A0ABZ1TLJ4</accession>
<gene>
    <name evidence="1" type="ORF">OG517_34490</name>
</gene>
<sequence>MPTVPAAALPDRWFRTTPDSALLPGPRLLARSLIDVSVIDERIRSYERLTGIPADLRMPIPDFGGLELAAVGNMLLIASARPFTEIQRRTAYSVIVPSLDGALSRLDQVGATVLESPERILPGARARVRFPDGAIAELVEHRPNPGEQPRPPELRGSGHPGVRLLLRKAVSRSMFAPLVRLYETALGLDCDTRLQVEALGGIELATVGNLLVVGTDSPESTRASDVRLALVTSAPEDIPFTVPLGPPAGHRLVQLEDGSVAEVWDSAVGFHDTPAAPARGTAGTDVA</sequence>
<dbReference type="Proteomes" id="UP001432039">
    <property type="component" value="Chromosome"/>
</dbReference>
<dbReference type="EMBL" id="CP108090">
    <property type="protein sequence ID" value="WUQ16117.1"/>
    <property type="molecule type" value="Genomic_DNA"/>
</dbReference>
<evidence type="ECO:0000313" key="2">
    <source>
        <dbReference type="Proteomes" id="UP001432039"/>
    </source>
</evidence>
<keyword evidence="2" id="KW-1185">Reference proteome</keyword>
<dbReference type="Gene3D" id="3.10.180.10">
    <property type="entry name" value="2,3-Dihydroxybiphenyl 1,2-Dioxygenase, domain 1"/>
    <property type="match status" value="1"/>
</dbReference>
<dbReference type="GO" id="GO:0016829">
    <property type="term" value="F:lyase activity"/>
    <property type="evidence" value="ECO:0007669"/>
    <property type="project" value="UniProtKB-KW"/>
</dbReference>
<keyword evidence="1" id="KW-0456">Lyase</keyword>
<proteinExistence type="predicted"/>
<dbReference type="RefSeq" id="WP_328964451.1">
    <property type="nucleotide sequence ID" value="NZ_CP108090.1"/>
</dbReference>